<accession>A0ABS2DGJ6</accession>
<dbReference type="RefSeq" id="WP_204202531.1">
    <property type="nucleotide sequence ID" value="NZ_JAFELM010000019.1"/>
</dbReference>
<comment type="caution">
    <text evidence="2">The sequence shown here is derived from an EMBL/GenBank/DDBJ whole genome shotgun (WGS) entry which is preliminary data.</text>
</comment>
<keyword evidence="1" id="KW-1133">Transmembrane helix</keyword>
<gene>
    <name evidence="2" type="ORF">JR050_05590</name>
</gene>
<evidence type="ECO:0000313" key="2">
    <source>
        <dbReference type="EMBL" id="MBM6617145.1"/>
    </source>
</evidence>
<keyword evidence="3" id="KW-1185">Reference proteome</keyword>
<keyword evidence="1" id="KW-0472">Membrane</keyword>
<feature type="transmembrane region" description="Helical" evidence="1">
    <location>
        <begin position="168"/>
        <end position="190"/>
    </location>
</feature>
<protein>
    <submittedName>
        <fullName evidence="2">DUF2812 domain-containing protein</fullName>
    </submittedName>
</protein>
<evidence type="ECO:0000256" key="1">
    <source>
        <dbReference type="SAM" id="Phobius"/>
    </source>
</evidence>
<dbReference type="Pfam" id="PF11193">
    <property type="entry name" value="DUF2812"/>
    <property type="match status" value="1"/>
</dbReference>
<feature type="transmembrane region" description="Helical" evidence="1">
    <location>
        <begin position="112"/>
        <end position="129"/>
    </location>
</feature>
<evidence type="ECO:0000313" key="3">
    <source>
        <dbReference type="Proteomes" id="UP001518925"/>
    </source>
</evidence>
<dbReference type="EMBL" id="JAFELM010000019">
    <property type="protein sequence ID" value="MBM6617145.1"/>
    <property type="molecule type" value="Genomic_DNA"/>
</dbReference>
<dbReference type="Proteomes" id="UP001518925">
    <property type="component" value="Unassembled WGS sequence"/>
</dbReference>
<organism evidence="2 3">
    <name type="scientific">Bacillus suaedaesalsae</name>
    <dbReference type="NCBI Taxonomy" id="2810349"/>
    <lineage>
        <taxon>Bacteria</taxon>
        <taxon>Bacillati</taxon>
        <taxon>Bacillota</taxon>
        <taxon>Bacilli</taxon>
        <taxon>Bacillales</taxon>
        <taxon>Bacillaceae</taxon>
        <taxon>Bacillus</taxon>
    </lineage>
</organism>
<keyword evidence="1" id="KW-0812">Transmembrane</keyword>
<sequence length="201" mass="24151">MKKFKWFANVLKEKQWINHILDKGYMCTEINFLGVYSFVPTSNSYVIQLDFQDYMSKDKFEEYKAMYEDFGWELIKGSRFGGIQYWQKAADGKDEIFSDIPSQITYYKRLKNYSSTFAILSFLYVVTIYDGEWLSGLFNIKASYLTQGLWEMEGSLFWKAFIFETPFAMLRFLLPWFFVISAVMFIYSYLQYEKKRKEFQS</sequence>
<reference evidence="2 3" key="1">
    <citation type="submission" date="2021-02" db="EMBL/GenBank/DDBJ databases">
        <title>Bacillus sp. RD4P76, an endophyte from a halophyte.</title>
        <authorList>
            <person name="Sun J.-Q."/>
        </authorList>
    </citation>
    <scope>NUCLEOTIDE SEQUENCE [LARGE SCALE GENOMIC DNA]</scope>
    <source>
        <strain evidence="2 3">RD4P76</strain>
    </source>
</reference>
<proteinExistence type="predicted"/>
<dbReference type="InterPro" id="IPR021359">
    <property type="entry name" value="DUF2812"/>
</dbReference>
<name>A0ABS2DGJ6_9BACI</name>